<dbReference type="NCBIfam" id="NF008759">
    <property type="entry name" value="PRK11790.1"/>
    <property type="match status" value="1"/>
</dbReference>
<dbReference type="InterPro" id="IPR029752">
    <property type="entry name" value="D-isomer_DH_CS1"/>
</dbReference>
<dbReference type="UniPathway" id="UPA00135">
    <property type="reaction ID" value="UER00196"/>
</dbReference>
<dbReference type="InterPro" id="IPR029753">
    <property type="entry name" value="D-isomer_DH_CS"/>
</dbReference>
<accession>A0A3P1SHL7</accession>
<dbReference type="SUPFAM" id="SSF51735">
    <property type="entry name" value="NAD(P)-binding Rossmann-fold domains"/>
    <property type="match status" value="1"/>
</dbReference>
<dbReference type="PROSITE" id="PS00065">
    <property type="entry name" value="D_2_HYDROXYACID_DH_1"/>
    <property type="match status" value="1"/>
</dbReference>
<dbReference type="InterPro" id="IPR045865">
    <property type="entry name" value="ACT-like_dom_sf"/>
</dbReference>
<evidence type="ECO:0000256" key="6">
    <source>
        <dbReference type="ARBA" id="ARBA00021582"/>
    </source>
</evidence>
<dbReference type="EMBL" id="RQZF01000001">
    <property type="protein sequence ID" value="RRC96419.1"/>
    <property type="molecule type" value="Genomic_DNA"/>
</dbReference>
<dbReference type="PROSITE" id="PS51671">
    <property type="entry name" value="ACT"/>
    <property type="match status" value="1"/>
</dbReference>
<dbReference type="EC" id="1.1.1.95" evidence="5"/>
<evidence type="ECO:0000256" key="11">
    <source>
        <dbReference type="ARBA" id="ARBA00030455"/>
    </source>
</evidence>
<dbReference type="PANTHER" id="PTHR42789">
    <property type="entry name" value="D-ISOMER SPECIFIC 2-HYDROXYACID DEHYDROGENASE FAMILY PROTEIN (AFU_ORTHOLOGUE AFUA_6G10090)"/>
    <property type="match status" value="1"/>
</dbReference>
<evidence type="ECO:0000256" key="5">
    <source>
        <dbReference type="ARBA" id="ARBA00013143"/>
    </source>
</evidence>
<dbReference type="EC" id="1.1.1.399" evidence="4"/>
<dbReference type="GO" id="GO:0047545">
    <property type="term" value="F:(S)-2-hydroxyglutarate dehydrogenase activity"/>
    <property type="evidence" value="ECO:0007669"/>
    <property type="project" value="UniProtKB-ARBA"/>
</dbReference>
<feature type="domain" description="ACT" evidence="15">
    <location>
        <begin position="331"/>
        <end position="406"/>
    </location>
</feature>
<dbReference type="PROSITE" id="PS00671">
    <property type="entry name" value="D_2_HYDROXYACID_DH_3"/>
    <property type="match status" value="1"/>
</dbReference>
<evidence type="ECO:0000256" key="2">
    <source>
        <dbReference type="ARBA" id="ARBA00005216"/>
    </source>
</evidence>
<gene>
    <name evidence="16" type="ORF">EII11_01910</name>
</gene>
<keyword evidence="9" id="KW-0520">NAD</keyword>
<dbReference type="SUPFAM" id="SSF55021">
    <property type="entry name" value="ACT-like"/>
    <property type="match status" value="1"/>
</dbReference>
<dbReference type="Pfam" id="PF02826">
    <property type="entry name" value="2-Hacid_dh_C"/>
    <property type="match status" value="1"/>
</dbReference>
<comment type="caution">
    <text evidence="16">The sequence shown here is derived from an EMBL/GenBank/DDBJ whole genome shotgun (WGS) entry which is preliminary data.</text>
</comment>
<evidence type="ECO:0000256" key="7">
    <source>
        <dbReference type="ARBA" id="ARBA00022605"/>
    </source>
</evidence>
<keyword evidence="17" id="KW-1185">Reference proteome</keyword>
<evidence type="ECO:0000259" key="15">
    <source>
        <dbReference type="PROSITE" id="PS51671"/>
    </source>
</evidence>
<keyword evidence="7" id="KW-0028">Amino-acid biosynthesis</keyword>
<dbReference type="GO" id="GO:0051287">
    <property type="term" value="F:NAD binding"/>
    <property type="evidence" value="ECO:0007669"/>
    <property type="project" value="InterPro"/>
</dbReference>
<dbReference type="GO" id="GO:0004617">
    <property type="term" value="F:phosphoglycerate dehydrogenase activity"/>
    <property type="evidence" value="ECO:0007669"/>
    <property type="project" value="UniProtKB-EC"/>
</dbReference>
<dbReference type="FunFam" id="3.40.50.720:FF:000041">
    <property type="entry name" value="D-3-phosphoglycerate dehydrogenase"/>
    <property type="match status" value="1"/>
</dbReference>
<dbReference type="Gene3D" id="3.30.70.260">
    <property type="match status" value="1"/>
</dbReference>
<reference evidence="16 17" key="1">
    <citation type="submission" date="2018-11" db="EMBL/GenBank/DDBJ databases">
        <title>Genomes From Bacteria Associated with the Canine Oral Cavity: a Test Case for Automated Genome-Based Taxonomic Assignment.</title>
        <authorList>
            <person name="Coil D.A."/>
            <person name="Jospin G."/>
            <person name="Darling A.E."/>
            <person name="Wallis C."/>
            <person name="Davis I.J."/>
            <person name="Harris S."/>
            <person name="Eisen J.A."/>
            <person name="Holcombe L.J."/>
            <person name="O'Flynn C."/>
        </authorList>
    </citation>
    <scope>NUCLEOTIDE SEQUENCE [LARGE SCALE GENOMIC DNA]</scope>
    <source>
        <strain evidence="16 17">OH770</strain>
    </source>
</reference>
<protein>
    <recommendedName>
        <fullName evidence="6">D-3-phosphoglycerate dehydrogenase</fullName>
        <ecNumber evidence="4">1.1.1.399</ecNumber>
        <ecNumber evidence="5">1.1.1.95</ecNumber>
    </recommendedName>
    <alternativeName>
        <fullName evidence="11">2-oxoglutarate reductase</fullName>
    </alternativeName>
</protein>
<dbReference type="InterPro" id="IPR006139">
    <property type="entry name" value="D-isomer_2_OHA_DH_cat_dom"/>
</dbReference>
<dbReference type="InterPro" id="IPR006140">
    <property type="entry name" value="D-isomer_DH_NAD-bd"/>
</dbReference>
<dbReference type="SUPFAM" id="SSF52283">
    <property type="entry name" value="Formate/glycerate dehydrogenase catalytic domain-like"/>
    <property type="match status" value="1"/>
</dbReference>
<comment type="function">
    <text evidence="1">Catalyzes the reversible oxidation of 3-phospho-D-glycerate to 3-phosphonooxypyruvate, the first step of the phosphorylated L-serine biosynthesis pathway. Also catalyzes the reversible oxidation of 2-hydroxyglutarate to 2-oxoglutarate.</text>
</comment>
<evidence type="ECO:0000256" key="3">
    <source>
        <dbReference type="ARBA" id="ARBA00005854"/>
    </source>
</evidence>
<evidence type="ECO:0000256" key="12">
    <source>
        <dbReference type="ARBA" id="ARBA00048126"/>
    </source>
</evidence>
<keyword evidence="10" id="KW-0718">Serine biosynthesis</keyword>
<comment type="catalytic activity">
    <reaction evidence="13">
        <text>(2R)-3-phosphoglycerate + NAD(+) = 3-phosphooxypyruvate + NADH + H(+)</text>
        <dbReference type="Rhea" id="RHEA:12641"/>
        <dbReference type="ChEBI" id="CHEBI:15378"/>
        <dbReference type="ChEBI" id="CHEBI:18110"/>
        <dbReference type="ChEBI" id="CHEBI:57540"/>
        <dbReference type="ChEBI" id="CHEBI:57945"/>
        <dbReference type="ChEBI" id="CHEBI:58272"/>
        <dbReference type="EC" id="1.1.1.95"/>
    </reaction>
</comment>
<evidence type="ECO:0000256" key="14">
    <source>
        <dbReference type="RuleBase" id="RU003719"/>
    </source>
</evidence>
<dbReference type="Pfam" id="PF00389">
    <property type="entry name" value="2-Hacid_dh"/>
    <property type="match status" value="1"/>
</dbReference>
<organism evidence="16 17">
    <name type="scientific">Schaalia canis</name>
    <dbReference type="NCBI Taxonomy" id="100469"/>
    <lineage>
        <taxon>Bacteria</taxon>
        <taxon>Bacillati</taxon>
        <taxon>Actinomycetota</taxon>
        <taxon>Actinomycetes</taxon>
        <taxon>Actinomycetales</taxon>
        <taxon>Actinomycetaceae</taxon>
        <taxon>Schaalia</taxon>
    </lineage>
</organism>
<comment type="catalytic activity">
    <reaction evidence="12">
        <text>(R)-2-hydroxyglutarate + NAD(+) = 2-oxoglutarate + NADH + H(+)</text>
        <dbReference type="Rhea" id="RHEA:49612"/>
        <dbReference type="ChEBI" id="CHEBI:15378"/>
        <dbReference type="ChEBI" id="CHEBI:15801"/>
        <dbReference type="ChEBI" id="CHEBI:16810"/>
        <dbReference type="ChEBI" id="CHEBI:57540"/>
        <dbReference type="ChEBI" id="CHEBI:57945"/>
        <dbReference type="EC" id="1.1.1.399"/>
    </reaction>
</comment>
<comment type="similarity">
    <text evidence="3 14">Belongs to the D-isomer specific 2-hydroxyacid dehydrogenase family.</text>
</comment>
<dbReference type="Proteomes" id="UP000280444">
    <property type="component" value="Unassembled WGS sequence"/>
</dbReference>
<keyword evidence="8 14" id="KW-0560">Oxidoreductase</keyword>
<evidence type="ECO:0000256" key="8">
    <source>
        <dbReference type="ARBA" id="ARBA00023002"/>
    </source>
</evidence>
<dbReference type="AlphaFoldDB" id="A0A3P1SHL7"/>
<evidence type="ECO:0000256" key="4">
    <source>
        <dbReference type="ARBA" id="ARBA00013001"/>
    </source>
</evidence>
<dbReference type="Gene3D" id="3.40.50.720">
    <property type="entry name" value="NAD(P)-binding Rossmann-like Domain"/>
    <property type="match status" value="2"/>
</dbReference>
<evidence type="ECO:0000256" key="10">
    <source>
        <dbReference type="ARBA" id="ARBA00023299"/>
    </source>
</evidence>
<evidence type="ECO:0000256" key="1">
    <source>
        <dbReference type="ARBA" id="ARBA00003800"/>
    </source>
</evidence>
<dbReference type="InterPro" id="IPR054480">
    <property type="entry name" value="AHAS_small-like_ACT"/>
</dbReference>
<dbReference type="PANTHER" id="PTHR42789:SF1">
    <property type="entry name" value="D-ISOMER SPECIFIC 2-HYDROXYACID DEHYDROGENASE FAMILY PROTEIN (AFU_ORTHOLOGUE AFUA_6G10090)"/>
    <property type="match status" value="1"/>
</dbReference>
<dbReference type="Pfam" id="PF22629">
    <property type="entry name" value="ACT_AHAS_ss"/>
    <property type="match status" value="1"/>
</dbReference>
<dbReference type="GO" id="GO:0006564">
    <property type="term" value="P:L-serine biosynthetic process"/>
    <property type="evidence" value="ECO:0007669"/>
    <property type="project" value="UniProtKB-KW"/>
</dbReference>
<dbReference type="OrthoDB" id="9793626at2"/>
<comment type="pathway">
    <text evidence="2">Amino-acid biosynthesis; L-serine biosynthesis; L-serine from 3-phospho-D-glycerate: step 1/3.</text>
</comment>
<dbReference type="RefSeq" id="WP_124867986.1">
    <property type="nucleotide sequence ID" value="NZ_RQZF01000001.1"/>
</dbReference>
<evidence type="ECO:0000313" key="16">
    <source>
        <dbReference type="EMBL" id="RRC96419.1"/>
    </source>
</evidence>
<evidence type="ECO:0000256" key="13">
    <source>
        <dbReference type="ARBA" id="ARBA00048731"/>
    </source>
</evidence>
<sequence length="412" mass="44147">MTRVLLLENPHSVADSIYEAAGVEVIRYTGALDEDELIEALKGVHYLGIRSKTDVTRRVLEAHPQLRAIGAFCIGTNQIDLAAATELGIAVFNAPYSNTRSVVELAVGEIIALTRRITVKNSRLHRGIWDKSADGAHEVRGQTLGIIGYGNIGKQLSVLAEAMGLNVIFYDTAERLALGNATQMPTMEAVLREADIVSIHVDGGAANANLFGAAQFAQMKPGALFINLSRGFVVDLDSLRENLVNKHLAGAAVDVFPEEPKANGDPFESPLAGLDNVILTPHVGGSTEEAQRDIGRFVAAKMCDFMRTGSTDMSVNLPNLQLQPSASSRYRIRLVHNNTPGVLATINRIFAESGANIDGQILATADAIGYVLTDISSEIPCEAIEAIRLLEDTVRLDISALDGSVPTPCGQR</sequence>
<dbReference type="InterPro" id="IPR036291">
    <property type="entry name" value="NAD(P)-bd_dom_sf"/>
</dbReference>
<dbReference type="InterPro" id="IPR050857">
    <property type="entry name" value="D-2-hydroxyacid_DH"/>
</dbReference>
<dbReference type="CDD" id="cd04901">
    <property type="entry name" value="ACT_3PGDH"/>
    <property type="match status" value="1"/>
</dbReference>
<dbReference type="CDD" id="cd12176">
    <property type="entry name" value="PGDH_3"/>
    <property type="match status" value="1"/>
</dbReference>
<proteinExistence type="inferred from homology"/>
<name>A0A3P1SHL7_9ACTO</name>
<evidence type="ECO:0000256" key="9">
    <source>
        <dbReference type="ARBA" id="ARBA00023027"/>
    </source>
</evidence>
<evidence type="ECO:0000313" key="17">
    <source>
        <dbReference type="Proteomes" id="UP000280444"/>
    </source>
</evidence>
<dbReference type="InterPro" id="IPR002912">
    <property type="entry name" value="ACT_dom"/>
</dbReference>